<name>A0A540WMD7_9BACT</name>
<comment type="caution">
    <text evidence="2">The sequence shown here is derived from an EMBL/GenBank/DDBJ whole genome shotgun (WGS) entry which is preliminary data.</text>
</comment>
<accession>A0A540WMD7</accession>
<gene>
    <name evidence="2" type="ORF">FJV41_40970</name>
</gene>
<dbReference type="RefSeq" id="WP_141648065.1">
    <property type="nucleotide sequence ID" value="NZ_VIFM01000276.1"/>
</dbReference>
<keyword evidence="1" id="KW-1133">Transmembrane helix</keyword>
<keyword evidence="1" id="KW-0472">Membrane</keyword>
<dbReference type="OrthoDB" id="5512104at2"/>
<dbReference type="EMBL" id="VIFM01000276">
    <property type="protein sequence ID" value="TQF10155.1"/>
    <property type="molecule type" value="Genomic_DNA"/>
</dbReference>
<keyword evidence="1" id="KW-0812">Transmembrane</keyword>
<evidence type="ECO:0000313" key="2">
    <source>
        <dbReference type="EMBL" id="TQF10155.1"/>
    </source>
</evidence>
<reference evidence="2 3" key="1">
    <citation type="submission" date="2019-06" db="EMBL/GenBank/DDBJ databases">
        <authorList>
            <person name="Livingstone P."/>
            <person name="Whitworth D."/>
        </authorList>
    </citation>
    <scope>NUCLEOTIDE SEQUENCE [LARGE SCALE GENOMIC DNA]</scope>
    <source>
        <strain evidence="2 3">AM401</strain>
    </source>
</reference>
<sequence length="179" mass="19339">MRYELLLQTMTPGMPYEAARVDGLLSQKRVTVRPDGNRLWHFQHGDVEVGVLREGGRVVATELRIPLAERSDLVREVVAEAAQLASKAGARLVDPQLGRSLVASDEGVVADQYMRTVRYAGGASGMSSETMGASSSYTPLTTEGPRGFQPGAKFFLIAIGAFFFLYLLVDSMLSGLGGR</sequence>
<proteinExistence type="predicted"/>
<keyword evidence="3" id="KW-1185">Reference proteome</keyword>
<protein>
    <submittedName>
        <fullName evidence="2">Uncharacterized protein</fullName>
    </submittedName>
</protein>
<organism evidence="2 3">
    <name type="scientific">Myxococcus llanfairpwllgwyngyllgogerychwyrndrobwllllantysiliogogogochensis</name>
    <dbReference type="NCBI Taxonomy" id="2590453"/>
    <lineage>
        <taxon>Bacteria</taxon>
        <taxon>Pseudomonadati</taxon>
        <taxon>Myxococcota</taxon>
        <taxon>Myxococcia</taxon>
        <taxon>Myxococcales</taxon>
        <taxon>Cystobacterineae</taxon>
        <taxon>Myxococcaceae</taxon>
        <taxon>Myxococcus</taxon>
    </lineage>
</organism>
<evidence type="ECO:0000313" key="3">
    <source>
        <dbReference type="Proteomes" id="UP000315369"/>
    </source>
</evidence>
<dbReference type="AlphaFoldDB" id="A0A540WMD7"/>
<evidence type="ECO:0000256" key="1">
    <source>
        <dbReference type="SAM" id="Phobius"/>
    </source>
</evidence>
<feature type="transmembrane region" description="Helical" evidence="1">
    <location>
        <begin position="154"/>
        <end position="173"/>
    </location>
</feature>
<dbReference type="Proteomes" id="UP000315369">
    <property type="component" value="Unassembled WGS sequence"/>
</dbReference>